<dbReference type="EMBL" id="JASBWS010000045">
    <property type="protein sequence ID" value="KAJ9105911.1"/>
    <property type="molecule type" value="Genomic_DNA"/>
</dbReference>
<name>A0ACC2W511_9TREE</name>
<accession>A0ACC2W511</accession>
<gene>
    <name evidence="1" type="ORF">QFC20_004149</name>
</gene>
<sequence length="1241" mass="137760">MERMASQMDVDQVNGQTNGDDEAESEDDEENDSDESGVEVDASDDEDSRRPIGAEEKELKRLDSLFEKENSEDVRYTIKRLARGLTSSRESSRLGFAVALTELLTRMTTLSPTHVISLIQRASATSKAMRGQEERDAYFGRLFGTLAIIDSRILFAPTATLTDFKNSIGELFTLGDKKSWLRESAWWAVIRAVRMLLDENVKVDWKEEAVDGLITRVYGKSTSDAATAKAHGVEWTQEKVALTLVLQSARPDLPWKALLAPTFKNGNVLSHASLPILGKILKETNDSGEANAQPNGAPLTGVNVTTGSWKPQPHFVWEILLDIYFPRDGSTGIQDKTPFQEFFKAVVDETLFNPSSTAQRKFWGFEIFSKVLPLLPKDDVPLIFSQNFMKCWMNHLSGEDRYLHKAALKLARELQDITKSNPLVGFTLISQLVGRNGSQNFDKLTKTKTVEGIMANLDAAGVSSFVAYLKNIAIGKDQGPELDAAKTTASRTWVFDQLLALIKNPSVPKEDSWIASVLEFLMMNGLFIITDGNPKSSCHSLHTKPKPLFADKVAAECRNRFFAAIMEMTVQNRVVKGNDEKSQRLAGTDASGKLWLTRCLEWLDVVEKDKTHASPAVDVDKEIAKGRKQARATLARIHKEKTLSDDVAKGAEILVSFALLQTYDDDLKSYELLEDVQQCIDSLLQPAASSSTKEAAPPALDLLVDVLLAYLDKASSDYKALATVIFTLVASKATKSTIEHLVAQLEQVGGGYDSDEEEDEEDMEDEADDAEDDKAEDVEMEDDSDEEDEHNDEDLASGDVDPEFRRKIAEALQVAGMGNADEEENGDNSDDEDDDADSIAMDDDQMLALDEKLAAIFKSQKTAIFKSQKSSKQNNNNTESVHFKLRVLDLVDAFMRKQSTSPLIFDFIPVLLQLAKGTGNKEQSLASKASGILNKRFDKMIDIPVVTDVEATRELLKGIHSAAITAPTKDFARVCSHCSIAVAKAVAQATQGKTVESDPVLDTYRETLKTFMTKKTTRLPESFLAEFLQRQPEQAWLLREDLLRYAGKGSVNAYHQLSAFTLLTQMSKQLANLVKTHPVDDVAAFVRQTAFTLYEDLNLGLSSKGNWNANRIKEFIKCGIQIARYSHAVFTTPESLAQAWEVARLRAIHRQIEQTDRLKNTPSVATLIKQFAMAVDPEIKAAQQSKKQEKQAERKRKLEERARQQKPSEDAAEEVKPSKKAKTSAGEKKASAPKKQKKASA</sequence>
<dbReference type="Proteomes" id="UP001230649">
    <property type="component" value="Unassembled WGS sequence"/>
</dbReference>
<protein>
    <submittedName>
        <fullName evidence="1">Uncharacterized protein</fullName>
    </submittedName>
</protein>
<reference evidence="1" key="1">
    <citation type="submission" date="2023-04" db="EMBL/GenBank/DDBJ databases">
        <title>Draft Genome sequencing of Naganishia species isolated from polar environments using Oxford Nanopore Technology.</title>
        <authorList>
            <person name="Leo P."/>
            <person name="Venkateswaran K."/>
        </authorList>
    </citation>
    <scope>NUCLEOTIDE SEQUENCE</scope>
    <source>
        <strain evidence="1">MNA-CCFEE 5262</strain>
    </source>
</reference>
<proteinExistence type="predicted"/>
<evidence type="ECO:0000313" key="2">
    <source>
        <dbReference type="Proteomes" id="UP001230649"/>
    </source>
</evidence>
<comment type="caution">
    <text evidence="1">The sequence shown here is derived from an EMBL/GenBank/DDBJ whole genome shotgun (WGS) entry which is preliminary data.</text>
</comment>
<evidence type="ECO:0000313" key="1">
    <source>
        <dbReference type="EMBL" id="KAJ9105911.1"/>
    </source>
</evidence>
<organism evidence="1 2">
    <name type="scientific">Naganishia adeliensis</name>
    <dbReference type="NCBI Taxonomy" id="92952"/>
    <lineage>
        <taxon>Eukaryota</taxon>
        <taxon>Fungi</taxon>
        <taxon>Dikarya</taxon>
        <taxon>Basidiomycota</taxon>
        <taxon>Agaricomycotina</taxon>
        <taxon>Tremellomycetes</taxon>
        <taxon>Filobasidiales</taxon>
        <taxon>Filobasidiaceae</taxon>
        <taxon>Naganishia</taxon>
    </lineage>
</organism>
<keyword evidence="2" id="KW-1185">Reference proteome</keyword>